<evidence type="ECO:0000313" key="2">
    <source>
        <dbReference type="Proteomes" id="UP000814033"/>
    </source>
</evidence>
<reference evidence="1" key="2">
    <citation type="journal article" date="2022" name="New Phytol.">
        <title>Evolutionary transition to the ectomycorrhizal habit in the genomes of a hyperdiverse lineage of mushroom-forming fungi.</title>
        <authorList>
            <person name="Looney B."/>
            <person name="Miyauchi S."/>
            <person name="Morin E."/>
            <person name="Drula E."/>
            <person name="Courty P.E."/>
            <person name="Kohler A."/>
            <person name="Kuo A."/>
            <person name="LaButti K."/>
            <person name="Pangilinan J."/>
            <person name="Lipzen A."/>
            <person name="Riley R."/>
            <person name="Andreopoulos W."/>
            <person name="He G."/>
            <person name="Johnson J."/>
            <person name="Nolan M."/>
            <person name="Tritt A."/>
            <person name="Barry K.W."/>
            <person name="Grigoriev I.V."/>
            <person name="Nagy L.G."/>
            <person name="Hibbett D."/>
            <person name="Henrissat B."/>
            <person name="Matheny P.B."/>
            <person name="Labbe J."/>
            <person name="Martin F.M."/>
        </authorList>
    </citation>
    <scope>NUCLEOTIDE SEQUENCE</scope>
    <source>
        <strain evidence="1">FP105234-sp</strain>
    </source>
</reference>
<keyword evidence="2" id="KW-1185">Reference proteome</keyword>
<gene>
    <name evidence="1" type="ORF">FA95DRAFT_1579112</name>
</gene>
<name>A0ACB8SCS4_9AGAM</name>
<proteinExistence type="predicted"/>
<accession>A0ACB8SCS4</accession>
<sequence>MSATALKALTNSNTTRNQHYVIVLETEVIRMTGSRPESPTTKVRTVLEKQKEDKARGRKERAERRARRSSSSGLDGDEGDEGDGGDSADLSMMSSDDFDAMGPNGQPLRHRRGAGEEEDFMTPDRPDRPAKRARLGSVEREEEGDREAKRVRWDRGLFKIIYFEVGKLELDGTERAKSLPPTPNPKGALAGSAKALRLDSLGNLVNCSSPLKDVVPENVTVKKFVYDSDVVEEEPPPKPVSKGKGKRAKSI</sequence>
<comment type="caution">
    <text evidence="1">The sequence shown here is derived from an EMBL/GenBank/DDBJ whole genome shotgun (WGS) entry which is preliminary data.</text>
</comment>
<reference evidence="1" key="1">
    <citation type="submission" date="2021-02" db="EMBL/GenBank/DDBJ databases">
        <authorList>
            <consortium name="DOE Joint Genome Institute"/>
            <person name="Ahrendt S."/>
            <person name="Looney B.P."/>
            <person name="Miyauchi S."/>
            <person name="Morin E."/>
            <person name="Drula E."/>
            <person name="Courty P.E."/>
            <person name="Chicoki N."/>
            <person name="Fauchery L."/>
            <person name="Kohler A."/>
            <person name="Kuo A."/>
            <person name="Labutti K."/>
            <person name="Pangilinan J."/>
            <person name="Lipzen A."/>
            <person name="Riley R."/>
            <person name="Andreopoulos W."/>
            <person name="He G."/>
            <person name="Johnson J."/>
            <person name="Barry K.W."/>
            <person name="Grigoriev I.V."/>
            <person name="Nagy L."/>
            <person name="Hibbett D."/>
            <person name="Henrissat B."/>
            <person name="Matheny P.B."/>
            <person name="Labbe J."/>
            <person name="Martin F."/>
        </authorList>
    </citation>
    <scope>NUCLEOTIDE SEQUENCE</scope>
    <source>
        <strain evidence="1">FP105234-sp</strain>
    </source>
</reference>
<protein>
    <submittedName>
        <fullName evidence="1">Uncharacterized protein</fullName>
    </submittedName>
</protein>
<organism evidence="1 2">
    <name type="scientific">Auriscalpium vulgare</name>
    <dbReference type="NCBI Taxonomy" id="40419"/>
    <lineage>
        <taxon>Eukaryota</taxon>
        <taxon>Fungi</taxon>
        <taxon>Dikarya</taxon>
        <taxon>Basidiomycota</taxon>
        <taxon>Agaricomycotina</taxon>
        <taxon>Agaricomycetes</taxon>
        <taxon>Russulales</taxon>
        <taxon>Auriscalpiaceae</taxon>
        <taxon>Auriscalpium</taxon>
    </lineage>
</organism>
<dbReference type="Proteomes" id="UP000814033">
    <property type="component" value="Unassembled WGS sequence"/>
</dbReference>
<evidence type="ECO:0000313" key="1">
    <source>
        <dbReference type="EMBL" id="KAI0054052.1"/>
    </source>
</evidence>
<dbReference type="EMBL" id="MU275838">
    <property type="protein sequence ID" value="KAI0054052.1"/>
    <property type="molecule type" value="Genomic_DNA"/>
</dbReference>